<reference evidence="1 2" key="1">
    <citation type="journal article" date="2021" name="Elife">
        <title>Chloroplast acquisition without the gene transfer in kleptoplastic sea slugs, Plakobranchus ocellatus.</title>
        <authorList>
            <person name="Maeda T."/>
            <person name="Takahashi S."/>
            <person name="Yoshida T."/>
            <person name="Shimamura S."/>
            <person name="Takaki Y."/>
            <person name="Nagai Y."/>
            <person name="Toyoda A."/>
            <person name="Suzuki Y."/>
            <person name="Arimoto A."/>
            <person name="Ishii H."/>
            <person name="Satoh N."/>
            <person name="Nishiyama T."/>
            <person name="Hasebe M."/>
            <person name="Maruyama T."/>
            <person name="Minagawa J."/>
            <person name="Obokata J."/>
            <person name="Shigenobu S."/>
        </authorList>
    </citation>
    <scope>NUCLEOTIDE SEQUENCE [LARGE SCALE GENOMIC DNA]</scope>
</reference>
<protein>
    <submittedName>
        <fullName evidence="1">Uncharacterized protein</fullName>
    </submittedName>
</protein>
<name>A0AAV4DXT0_9GAST</name>
<comment type="caution">
    <text evidence="1">The sequence shown here is derived from an EMBL/GenBank/DDBJ whole genome shotgun (WGS) entry which is preliminary data.</text>
</comment>
<dbReference type="EMBL" id="BLXT01008457">
    <property type="protein sequence ID" value="GFO49068.1"/>
    <property type="molecule type" value="Genomic_DNA"/>
</dbReference>
<evidence type="ECO:0000313" key="1">
    <source>
        <dbReference type="EMBL" id="GFO49068.1"/>
    </source>
</evidence>
<dbReference type="AlphaFoldDB" id="A0AAV4DXT0"/>
<accession>A0AAV4DXT0</accession>
<dbReference type="Proteomes" id="UP000735302">
    <property type="component" value="Unassembled WGS sequence"/>
</dbReference>
<evidence type="ECO:0000313" key="2">
    <source>
        <dbReference type="Proteomes" id="UP000735302"/>
    </source>
</evidence>
<gene>
    <name evidence="1" type="ORF">PoB_007557300</name>
</gene>
<sequence>MAPTVRSLRVASYDLAVVSCSAYGPEVAELYRSYVPPLWFDYRELSGGLSRSVQDSRLNAQSLPQILNIGRRMGQDSSRFLVFSSL</sequence>
<proteinExistence type="predicted"/>
<keyword evidence="2" id="KW-1185">Reference proteome</keyword>
<organism evidence="1 2">
    <name type="scientific">Plakobranchus ocellatus</name>
    <dbReference type="NCBI Taxonomy" id="259542"/>
    <lineage>
        <taxon>Eukaryota</taxon>
        <taxon>Metazoa</taxon>
        <taxon>Spiralia</taxon>
        <taxon>Lophotrochozoa</taxon>
        <taxon>Mollusca</taxon>
        <taxon>Gastropoda</taxon>
        <taxon>Heterobranchia</taxon>
        <taxon>Euthyneura</taxon>
        <taxon>Panpulmonata</taxon>
        <taxon>Sacoglossa</taxon>
        <taxon>Placobranchoidea</taxon>
        <taxon>Plakobranchidae</taxon>
        <taxon>Plakobranchus</taxon>
    </lineage>
</organism>